<accession>A0ABQ1HNF0</accession>
<protein>
    <submittedName>
        <fullName evidence="8">Peptidase S8</fullName>
    </submittedName>
</protein>
<dbReference type="PANTHER" id="PTHR43806">
    <property type="entry name" value="PEPTIDASE S8"/>
    <property type="match status" value="1"/>
</dbReference>
<keyword evidence="4 5" id="KW-0720">Serine protease</keyword>
<dbReference type="InterPro" id="IPR050131">
    <property type="entry name" value="Peptidase_S8_subtilisin-like"/>
</dbReference>
<feature type="signal peptide" evidence="6">
    <location>
        <begin position="1"/>
        <end position="19"/>
    </location>
</feature>
<dbReference type="PRINTS" id="PR00723">
    <property type="entry name" value="SUBTILISIN"/>
</dbReference>
<feature type="active site" description="Charge relay system" evidence="5">
    <location>
        <position position="352"/>
    </location>
</feature>
<gene>
    <name evidence="8" type="ORF">GCM10011521_22810</name>
</gene>
<dbReference type="EMBL" id="BMKC01000003">
    <property type="protein sequence ID" value="GGA83837.1"/>
    <property type="molecule type" value="Genomic_DNA"/>
</dbReference>
<evidence type="ECO:0000256" key="5">
    <source>
        <dbReference type="PROSITE-ProRule" id="PRU01240"/>
    </source>
</evidence>
<dbReference type="CDD" id="cd05561">
    <property type="entry name" value="Peptidases_S8_4"/>
    <property type="match status" value="1"/>
</dbReference>
<evidence type="ECO:0000313" key="8">
    <source>
        <dbReference type="EMBL" id="GGA83837.1"/>
    </source>
</evidence>
<evidence type="ECO:0000256" key="4">
    <source>
        <dbReference type="ARBA" id="ARBA00022825"/>
    </source>
</evidence>
<reference evidence="9" key="1">
    <citation type="journal article" date="2019" name="Int. J. Syst. Evol. Microbiol.">
        <title>The Global Catalogue of Microorganisms (GCM) 10K type strain sequencing project: providing services to taxonomists for standard genome sequencing and annotation.</title>
        <authorList>
            <consortium name="The Broad Institute Genomics Platform"/>
            <consortium name="The Broad Institute Genome Sequencing Center for Infectious Disease"/>
            <person name="Wu L."/>
            <person name="Ma J."/>
        </authorList>
    </citation>
    <scope>NUCLEOTIDE SEQUENCE [LARGE SCALE GENOMIC DNA]</scope>
    <source>
        <strain evidence="9">CGMCC 1.15905</strain>
    </source>
</reference>
<dbReference type="Pfam" id="PF00082">
    <property type="entry name" value="Peptidase_S8"/>
    <property type="match status" value="1"/>
</dbReference>
<dbReference type="RefSeq" id="WP_229668531.1">
    <property type="nucleotide sequence ID" value="NZ_BMKC01000003.1"/>
</dbReference>
<dbReference type="Proteomes" id="UP000623419">
    <property type="component" value="Unassembled WGS sequence"/>
</dbReference>
<keyword evidence="2 5" id="KW-0645">Protease</keyword>
<evidence type="ECO:0000313" key="9">
    <source>
        <dbReference type="Proteomes" id="UP000623419"/>
    </source>
</evidence>
<evidence type="ECO:0000259" key="7">
    <source>
        <dbReference type="Pfam" id="PF00082"/>
    </source>
</evidence>
<keyword evidence="9" id="KW-1185">Reference proteome</keyword>
<sequence>MLRFLPLLLVLLLSPSRAAALGVPLPRLPANLPPPVQQTLEQTGREVRRLRERTLLREHRRWLEADPRGAPAVRSEVVAIAPDAAPLARAQAAGFQVVRESRLAPLDLRIVVLRAPDGMRVRTALRRLARIDPDGQYDYNHIYLGSGTLGGVPGETSPHGSRQAVAGVRVGLVDGGVDASHPLLAGVAVQQWGCRGNGQPEAHGTAVASLLAGDASGGARGGELFAADIYCGEPTGGSVTSLAEAFAWLARERVAVINLSLVGPPNQLLESLVGAMQQRGHVLVAAVGNDGPAARPLYPAAYPGVIGVTAVDVRDRLLPEAVRGDAVDFAAPGSDLWAARPGGDRTPVRGTSFAAPLVARLAAAEVRSPSPGATGRVMQRLASRARDLGPRGRDPRFGHGLLSADARAAWATRMNED</sequence>
<keyword evidence="3 5" id="KW-0378">Hydrolase</keyword>
<feature type="domain" description="Peptidase S8/S53" evidence="7">
    <location>
        <begin position="167"/>
        <end position="400"/>
    </location>
</feature>
<dbReference type="PROSITE" id="PS51892">
    <property type="entry name" value="SUBTILASE"/>
    <property type="match status" value="1"/>
</dbReference>
<feature type="chain" id="PRO_5046887953" evidence="6">
    <location>
        <begin position="20"/>
        <end position="417"/>
    </location>
</feature>
<keyword evidence="6" id="KW-0732">Signal</keyword>
<dbReference type="InterPro" id="IPR015500">
    <property type="entry name" value="Peptidase_S8_subtilisin-rel"/>
</dbReference>
<dbReference type="Gene3D" id="3.40.50.200">
    <property type="entry name" value="Peptidase S8/S53 domain"/>
    <property type="match status" value="1"/>
</dbReference>
<proteinExistence type="inferred from homology"/>
<evidence type="ECO:0000256" key="2">
    <source>
        <dbReference type="ARBA" id="ARBA00022670"/>
    </source>
</evidence>
<feature type="active site" description="Charge relay system" evidence="5">
    <location>
        <position position="174"/>
    </location>
</feature>
<evidence type="ECO:0000256" key="3">
    <source>
        <dbReference type="ARBA" id="ARBA00022801"/>
    </source>
</evidence>
<name>A0ABQ1HNF0_9GAMM</name>
<dbReference type="PANTHER" id="PTHR43806:SF11">
    <property type="entry name" value="CEREVISIN-RELATED"/>
    <property type="match status" value="1"/>
</dbReference>
<dbReference type="InterPro" id="IPR000209">
    <property type="entry name" value="Peptidase_S8/S53_dom"/>
</dbReference>
<evidence type="ECO:0000256" key="6">
    <source>
        <dbReference type="SAM" id="SignalP"/>
    </source>
</evidence>
<evidence type="ECO:0000256" key="1">
    <source>
        <dbReference type="ARBA" id="ARBA00011073"/>
    </source>
</evidence>
<feature type="active site" description="Charge relay system" evidence="5">
    <location>
        <position position="203"/>
    </location>
</feature>
<comment type="caution">
    <text evidence="8">The sequence shown here is derived from an EMBL/GenBank/DDBJ whole genome shotgun (WGS) entry which is preliminary data.</text>
</comment>
<dbReference type="SUPFAM" id="SSF52743">
    <property type="entry name" value="Subtilisin-like"/>
    <property type="match status" value="1"/>
</dbReference>
<comment type="similarity">
    <text evidence="1 5">Belongs to the peptidase S8 family.</text>
</comment>
<organism evidence="8 9">
    <name type="scientific">Arenimonas soli</name>
    <dbReference type="NCBI Taxonomy" id="2269504"/>
    <lineage>
        <taxon>Bacteria</taxon>
        <taxon>Pseudomonadati</taxon>
        <taxon>Pseudomonadota</taxon>
        <taxon>Gammaproteobacteria</taxon>
        <taxon>Lysobacterales</taxon>
        <taxon>Lysobacteraceae</taxon>
        <taxon>Arenimonas</taxon>
    </lineage>
</organism>
<dbReference type="InterPro" id="IPR036852">
    <property type="entry name" value="Peptidase_S8/S53_dom_sf"/>
</dbReference>